<feature type="region of interest" description="Disordered" evidence="1">
    <location>
        <begin position="21"/>
        <end position="101"/>
    </location>
</feature>
<organism evidence="3 4">
    <name type="scientific">Neocallimastix californiae</name>
    <dbReference type="NCBI Taxonomy" id="1754190"/>
    <lineage>
        <taxon>Eukaryota</taxon>
        <taxon>Fungi</taxon>
        <taxon>Fungi incertae sedis</taxon>
        <taxon>Chytridiomycota</taxon>
        <taxon>Chytridiomycota incertae sedis</taxon>
        <taxon>Neocallimastigomycetes</taxon>
        <taxon>Neocallimastigales</taxon>
        <taxon>Neocallimastigaceae</taxon>
        <taxon>Neocallimastix</taxon>
    </lineage>
</organism>
<name>A0A1Y2DZN9_9FUNG</name>
<feature type="compositionally biased region" description="Basic and acidic residues" evidence="1">
    <location>
        <begin position="21"/>
        <end position="39"/>
    </location>
</feature>
<dbReference type="STRING" id="1754190.A0A1Y2DZN9"/>
<dbReference type="AlphaFoldDB" id="A0A1Y2DZN9"/>
<evidence type="ECO:0000313" key="4">
    <source>
        <dbReference type="Proteomes" id="UP000193920"/>
    </source>
</evidence>
<evidence type="ECO:0000256" key="1">
    <source>
        <dbReference type="SAM" id="MobiDB-lite"/>
    </source>
</evidence>
<gene>
    <name evidence="3" type="ORF">LY90DRAFT_505019</name>
</gene>
<sequence>MYIKDYLSEQSFDYVLEQTLFKRADKETNSKKTTPKNDPEPQPAVVTTKKKKTTTKKEIEQVPEPTPEPVIIPGQPVAIPTVTSEPTPTTKTKNKHKTKTTSILPTSVQTTSSNDGVSFLIDEGRATSNNTSFYIGVFLGIIGFVVAVGLFIVGTQKYSKKKNYQTHLTRKVQNSRMSLLPTPNGNLNPSPLLRPGSIGDKRTSFSPTTYVGGQTLSPPNVYGYDANASFNSAITENSSYYSNTSFTQAYPTNAATINTSPINTSPIYSGDYQAQTAVNQDNYMEYQLPYSNYPAYDYSYNYGYNNNLSPVDGTAGVAYTVDASNKSIVSSVNMATQTTPPLGEDKAQTTSQDKDDVAATPGIVVSPPTEATNNAQQQQSQQQEFLDAPPPPKRRESKLVYYTNGSSPLLAENLNNGYSLEIPSIIESNNNKEVVVDQQNIASSEETVAPVISITPPKEDTNTVEEAKVEVPKIEEAKVEEPKVEESKVEESKVEESKVEEPKVEEPKIEESKVEEPKVEEPKIEESKIEESKVEESKVEESKTEESKVEESKVEESKTEEVKNKNFNVRTE</sequence>
<feature type="region of interest" description="Disordered" evidence="1">
    <location>
        <begin position="336"/>
        <end position="396"/>
    </location>
</feature>
<keyword evidence="2" id="KW-1133">Transmembrane helix</keyword>
<protein>
    <submittedName>
        <fullName evidence="3">Uncharacterized protein</fullName>
    </submittedName>
</protein>
<feature type="compositionally biased region" description="Low complexity" evidence="1">
    <location>
        <begin position="80"/>
        <end position="91"/>
    </location>
</feature>
<dbReference type="EMBL" id="MCOG01000053">
    <property type="protein sequence ID" value="ORY64689.1"/>
    <property type="molecule type" value="Genomic_DNA"/>
</dbReference>
<keyword evidence="2" id="KW-0812">Transmembrane</keyword>
<feature type="compositionally biased region" description="Polar residues" evidence="1">
    <location>
        <begin position="177"/>
        <end position="189"/>
    </location>
</feature>
<keyword evidence="4" id="KW-1185">Reference proteome</keyword>
<reference evidence="3 4" key="1">
    <citation type="submission" date="2016-08" db="EMBL/GenBank/DDBJ databases">
        <title>A Parts List for Fungal Cellulosomes Revealed by Comparative Genomics.</title>
        <authorList>
            <consortium name="DOE Joint Genome Institute"/>
            <person name="Haitjema C.H."/>
            <person name="Gilmore S.P."/>
            <person name="Henske J.K."/>
            <person name="Solomon K.V."/>
            <person name="De Groot R."/>
            <person name="Kuo A."/>
            <person name="Mondo S.J."/>
            <person name="Salamov A.A."/>
            <person name="Labutti K."/>
            <person name="Zhao Z."/>
            <person name="Chiniquy J."/>
            <person name="Barry K."/>
            <person name="Brewer H.M."/>
            <person name="Purvine S.O."/>
            <person name="Wright A.T."/>
            <person name="Boxma B."/>
            <person name="Van Alen T."/>
            <person name="Hackstein J.H."/>
            <person name="Baker S.E."/>
            <person name="Grigoriev I.V."/>
            <person name="O'Malley M.A."/>
        </authorList>
    </citation>
    <scope>NUCLEOTIDE SEQUENCE [LARGE SCALE GENOMIC DNA]</scope>
    <source>
        <strain evidence="3 4">G1</strain>
    </source>
</reference>
<feature type="region of interest" description="Disordered" evidence="1">
    <location>
        <begin position="177"/>
        <end position="196"/>
    </location>
</feature>
<keyword evidence="2" id="KW-0472">Membrane</keyword>
<accession>A0A1Y2DZN9</accession>
<comment type="caution">
    <text evidence="3">The sequence shown here is derived from an EMBL/GenBank/DDBJ whole genome shotgun (WGS) entry which is preliminary data.</text>
</comment>
<feature type="compositionally biased region" description="Basic and acidic residues" evidence="1">
    <location>
        <begin position="343"/>
        <end position="357"/>
    </location>
</feature>
<feature type="compositionally biased region" description="Basic and acidic residues" evidence="1">
    <location>
        <begin position="457"/>
        <end position="564"/>
    </location>
</feature>
<dbReference type="Gene3D" id="2.160.10.20">
    <property type="entry name" value="Insect antifreeze protein"/>
    <property type="match status" value="1"/>
</dbReference>
<evidence type="ECO:0000313" key="3">
    <source>
        <dbReference type="EMBL" id="ORY64689.1"/>
    </source>
</evidence>
<feature type="region of interest" description="Disordered" evidence="1">
    <location>
        <begin position="455"/>
        <end position="572"/>
    </location>
</feature>
<proteinExistence type="predicted"/>
<dbReference type="Proteomes" id="UP000193920">
    <property type="component" value="Unassembled WGS sequence"/>
</dbReference>
<feature type="transmembrane region" description="Helical" evidence="2">
    <location>
        <begin position="133"/>
        <end position="153"/>
    </location>
</feature>
<evidence type="ECO:0000256" key="2">
    <source>
        <dbReference type="SAM" id="Phobius"/>
    </source>
</evidence>